<evidence type="ECO:0000256" key="6">
    <source>
        <dbReference type="SAM" id="SignalP"/>
    </source>
</evidence>
<keyword evidence="5" id="KW-0472">Membrane</keyword>
<dbReference type="GeneTree" id="ENSGT01100000263479"/>
<dbReference type="InterPro" id="IPR013783">
    <property type="entry name" value="Ig-like_fold"/>
</dbReference>
<dbReference type="InterPro" id="IPR013098">
    <property type="entry name" value="Ig_I-set"/>
</dbReference>
<dbReference type="PANTHER" id="PTHR44337">
    <property type="entry name" value="CARCINOEMBRYONIC ANTIGEN-RELATED CELL ADHESION MOLECULE 8"/>
    <property type="match status" value="1"/>
</dbReference>
<keyword evidence="2" id="KW-1015">Disulfide bond</keyword>
<evidence type="ECO:0000256" key="5">
    <source>
        <dbReference type="SAM" id="Phobius"/>
    </source>
</evidence>
<feature type="domain" description="Ig-like" evidence="7">
    <location>
        <begin position="215"/>
        <end position="292"/>
    </location>
</feature>
<sequence length="521" mass="55998">NMTRLLLLPLPLLLAALSGHLVAIAGETVTFATTVTPPATPFLVVTWSVTDVHGTLKNIITSTSVNETMQEYRDRITLFRHTGSLELRNVSLRDAGDFTVTVIPAGGAQQRGNCKLDVHAPVSRVEVKTNATEMFEFSGPVHLSCSSTGTSPSFRWLNGSSEVTESERVQITGGGSKLTVLNVTRYDLGPFRCHVFNLISNGTSGPVVLSVHFGPENMNLTSSPSQENYDEGSDVSLICSVASGPPPQLRWFRNGDLLSHAGSELKLLNIHFHQSGNYSCQAFNDKTMRNVTSDLIEFTVSKAAVLYRRSTAEISNVVIAASSTDVEELSGSVRLSCSSAGSFPTFVWRNGSAELAAGDGVHIDGKGAVVTILNVSRYDEGPYTCHVFNNFSNATSRPLKLSISCESGNVFGSNISLSCSAACRPSARFEWFLNGESLSRTGPNLNLVNVLENQSGNYSCRAVNIKTAKSQMTKPSVFFPALPECDCWAAIGVAAAIAVGCCILSVILIGLIVYGLRRRKR</sequence>
<dbReference type="InterPro" id="IPR003598">
    <property type="entry name" value="Ig_sub2"/>
</dbReference>
<feature type="domain" description="Ig-like" evidence="7">
    <location>
        <begin position="315"/>
        <end position="396"/>
    </location>
</feature>
<evidence type="ECO:0000256" key="2">
    <source>
        <dbReference type="ARBA" id="ARBA00023157"/>
    </source>
</evidence>
<proteinExistence type="predicted"/>
<keyword evidence="5" id="KW-1133">Transmembrane helix</keyword>
<dbReference type="CDD" id="cd00096">
    <property type="entry name" value="Ig"/>
    <property type="match status" value="1"/>
</dbReference>
<feature type="domain" description="Ig-like" evidence="7">
    <location>
        <begin position="121"/>
        <end position="210"/>
    </location>
</feature>
<keyword evidence="9" id="KW-1185">Reference proteome</keyword>
<dbReference type="Proteomes" id="UP000264820">
    <property type="component" value="Unplaced"/>
</dbReference>
<name>A0A3Q2XWK7_HIPCM</name>
<organism evidence="8 9">
    <name type="scientific">Hippocampus comes</name>
    <name type="common">Tiger tail seahorse</name>
    <dbReference type="NCBI Taxonomy" id="109280"/>
    <lineage>
        <taxon>Eukaryota</taxon>
        <taxon>Metazoa</taxon>
        <taxon>Chordata</taxon>
        <taxon>Craniata</taxon>
        <taxon>Vertebrata</taxon>
        <taxon>Euteleostomi</taxon>
        <taxon>Actinopterygii</taxon>
        <taxon>Neopterygii</taxon>
        <taxon>Teleostei</taxon>
        <taxon>Neoteleostei</taxon>
        <taxon>Acanthomorphata</taxon>
        <taxon>Syngnathiaria</taxon>
        <taxon>Syngnathiformes</taxon>
        <taxon>Syngnathoidei</taxon>
        <taxon>Syngnathidae</taxon>
        <taxon>Hippocampus</taxon>
    </lineage>
</organism>
<reference evidence="8" key="2">
    <citation type="submission" date="2025-09" db="UniProtKB">
        <authorList>
            <consortium name="Ensembl"/>
        </authorList>
    </citation>
    <scope>IDENTIFICATION</scope>
</reference>
<accession>A0A3Q2XWK7</accession>
<dbReference type="Pfam" id="PF13927">
    <property type="entry name" value="Ig_3"/>
    <property type="match status" value="3"/>
</dbReference>
<dbReference type="Ensembl" id="ENSHCOT00000015411.1">
    <property type="protein sequence ID" value="ENSHCOP00000009310.1"/>
    <property type="gene ID" value="ENSHCOG00000011803.1"/>
</dbReference>
<keyword evidence="4" id="KW-0393">Immunoglobulin domain</keyword>
<dbReference type="SMART" id="SM00409">
    <property type="entry name" value="IG"/>
    <property type="match status" value="5"/>
</dbReference>
<reference evidence="8" key="1">
    <citation type="submission" date="2025-08" db="UniProtKB">
        <authorList>
            <consortium name="Ensembl"/>
        </authorList>
    </citation>
    <scope>IDENTIFICATION</scope>
</reference>
<dbReference type="OMA" id="CENRNPV"/>
<dbReference type="InterPro" id="IPR052598">
    <property type="entry name" value="IgSF_CEA-related"/>
</dbReference>
<keyword evidence="1 6" id="KW-0732">Signal</keyword>
<feature type="chain" id="PRO_5018555626" description="Ig-like domain-containing protein" evidence="6">
    <location>
        <begin position="27"/>
        <end position="521"/>
    </location>
</feature>
<dbReference type="InterPro" id="IPR036179">
    <property type="entry name" value="Ig-like_dom_sf"/>
</dbReference>
<feature type="domain" description="Ig-like" evidence="7">
    <location>
        <begin position="398"/>
        <end position="473"/>
    </location>
</feature>
<dbReference type="AlphaFoldDB" id="A0A3Q2XWK7"/>
<keyword evidence="3" id="KW-0325">Glycoprotein</keyword>
<feature type="transmembrane region" description="Helical" evidence="5">
    <location>
        <begin position="488"/>
        <end position="516"/>
    </location>
</feature>
<dbReference type="SUPFAM" id="SSF48726">
    <property type="entry name" value="Immunoglobulin"/>
    <property type="match status" value="5"/>
</dbReference>
<feature type="signal peptide" evidence="6">
    <location>
        <begin position="1"/>
        <end position="26"/>
    </location>
</feature>
<dbReference type="PROSITE" id="PS50835">
    <property type="entry name" value="IG_LIKE"/>
    <property type="match status" value="4"/>
</dbReference>
<evidence type="ECO:0000256" key="1">
    <source>
        <dbReference type="ARBA" id="ARBA00022729"/>
    </source>
</evidence>
<evidence type="ECO:0000256" key="4">
    <source>
        <dbReference type="ARBA" id="ARBA00023319"/>
    </source>
</evidence>
<evidence type="ECO:0000313" key="8">
    <source>
        <dbReference type="Ensembl" id="ENSHCOP00000009310.1"/>
    </source>
</evidence>
<dbReference type="STRING" id="109280.ENSHCOP00000009310"/>
<dbReference type="Pfam" id="PF07679">
    <property type="entry name" value="I-set"/>
    <property type="match status" value="1"/>
</dbReference>
<dbReference type="Gene3D" id="2.60.40.10">
    <property type="entry name" value="Immunoglobulins"/>
    <property type="match status" value="5"/>
</dbReference>
<keyword evidence="5" id="KW-0812">Transmembrane</keyword>
<dbReference type="InterPro" id="IPR003599">
    <property type="entry name" value="Ig_sub"/>
</dbReference>
<evidence type="ECO:0000313" key="9">
    <source>
        <dbReference type="Proteomes" id="UP000264820"/>
    </source>
</evidence>
<evidence type="ECO:0000259" key="7">
    <source>
        <dbReference type="PROSITE" id="PS50835"/>
    </source>
</evidence>
<dbReference type="PANTHER" id="PTHR44337:SF20">
    <property type="entry name" value="CARCINOEMBRYONIC ANTIGEN-RELATED CELL ADHESION MOLECULE 5-RELATED"/>
    <property type="match status" value="1"/>
</dbReference>
<protein>
    <recommendedName>
        <fullName evidence="7">Ig-like domain-containing protein</fullName>
    </recommendedName>
</protein>
<dbReference type="InterPro" id="IPR007110">
    <property type="entry name" value="Ig-like_dom"/>
</dbReference>
<evidence type="ECO:0000256" key="3">
    <source>
        <dbReference type="ARBA" id="ARBA00023180"/>
    </source>
</evidence>
<dbReference type="SMART" id="SM00408">
    <property type="entry name" value="IGc2"/>
    <property type="match status" value="4"/>
</dbReference>